<comment type="caution">
    <text evidence="1">The sequence shown here is derived from an EMBL/GenBank/DDBJ whole genome shotgun (WGS) entry which is preliminary data.</text>
</comment>
<dbReference type="InterPro" id="IPR036465">
    <property type="entry name" value="vWFA_dom_sf"/>
</dbReference>
<dbReference type="EMBL" id="JMCC02000006">
    <property type="protein sequence ID" value="KIG19012.1"/>
    <property type="molecule type" value="Genomic_DNA"/>
</dbReference>
<organism evidence="1 2">
    <name type="scientific">Enhygromyxa salina</name>
    <dbReference type="NCBI Taxonomy" id="215803"/>
    <lineage>
        <taxon>Bacteria</taxon>
        <taxon>Pseudomonadati</taxon>
        <taxon>Myxococcota</taxon>
        <taxon>Polyangia</taxon>
        <taxon>Nannocystales</taxon>
        <taxon>Nannocystaceae</taxon>
        <taxon>Enhygromyxa</taxon>
    </lineage>
</organism>
<dbReference type="Gene3D" id="3.40.50.410">
    <property type="entry name" value="von Willebrand factor, type A domain"/>
    <property type="match status" value="1"/>
</dbReference>
<proteinExistence type="predicted"/>
<evidence type="ECO:0000313" key="2">
    <source>
        <dbReference type="Proteomes" id="UP000031599"/>
    </source>
</evidence>
<evidence type="ECO:0000313" key="1">
    <source>
        <dbReference type="EMBL" id="KIG19012.1"/>
    </source>
</evidence>
<dbReference type="SUPFAM" id="SSF53300">
    <property type="entry name" value="vWA-like"/>
    <property type="match status" value="1"/>
</dbReference>
<dbReference type="AlphaFoldDB" id="A0A0C2DH51"/>
<evidence type="ECO:0008006" key="3">
    <source>
        <dbReference type="Google" id="ProtNLM"/>
    </source>
</evidence>
<dbReference type="Proteomes" id="UP000031599">
    <property type="component" value="Unassembled WGS sequence"/>
</dbReference>
<sequence>MLVAASFASGCNAHPIKPVDLASNIVEMGGLPLDVNKKVDVLLVLDNSGSMGDEQANLAANFGPFIDRLEQAGADYRIAITTTDIGGPLCGNTANGGQLQLSSCVDRPGTFVSAVTNEDKFDVACAAQCELGDADLQIRPTSIRADGEAVARPWIESFNGVDNLPTGVEPIEAFACFAPQGISGCGWESPLEATARALDNMQNVDRPEFGFLRDDALLAVLIVTDEVDCSFNPSLKNELFVEDTFYAEGANSVTSAVCWNGGVQCAGESPYADCWDVDLDANGQLTTDPAASVLRPVSRYVELLEGIAATKIGGREVLVSVIAGVPADYNSGAAELIYADSEDPNFQRDFGIGAGCENEVNGELQTAVPPVRLATFAEAFVGAGVDEGRRNLYSVCEADYTPAILDIVAGIEVELPPACFPACVLDLDASTEALEFSCDVTQSAGGQDQGIVECALGDSGWELPAGEDACWIAKTGADLAEACVAEDRNLEFELVRRPGVAVPGDVVVSAECELSSRPSIDCGEG</sequence>
<reference evidence="1 2" key="1">
    <citation type="submission" date="2014-12" db="EMBL/GenBank/DDBJ databases">
        <title>Genome assembly of Enhygromyxa salina DSM 15201.</title>
        <authorList>
            <person name="Sharma G."/>
            <person name="Subramanian S."/>
        </authorList>
    </citation>
    <scope>NUCLEOTIDE SEQUENCE [LARGE SCALE GENOMIC DNA]</scope>
    <source>
        <strain evidence="1 2">DSM 15201</strain>
    </source>
</reference>
<name>A0A0C2DH51_9BACT</name>
<gene>
    <name evidence="1" type="ORF">DB30_05916</name>
</gene>
<accession>A0A0C2DH51</accession>
<protein>
    <recommendedName>
        <fullName evidence="3">VWFA domain-containing protein</fullName>
    </recommendedName>
</protein>